<sequence length="654" mass="72416">MDLLQTAHFYVDCIVGSKKPTDHPAPAPGTLAASSKIKVLLLDKDTVGIISMFTTQSMLLKHEVYLIDRLENESREKMRHLHCIAFVRPTPDTIDFLIEEVRNPKYASYQLFFTNVIKKSALERLAESDDHEIVTSVQEVFVDFYIINTDLFSINLTPPLPWGGPDTSQSPDSWLPSNLNRTVDGLFASLLALKKAGSLLIRYDRNSALSKKLAAELMYKIKQESQLFIQMEKQAKASHNGKRIVPDTPPVLLIIDRKNDPITPLLTPWTYQAMTHELIGIVNNRVDMSHVPDLQLEQKEVVLSPDQDPFFKKTMYLNFGDLGASIKDYVGQYQAKTKMNKNIDSIDDMKRFVQDYPEFRRLSGNVSKHVSLVSELSRLIGVKDLLEVSQLEQSLACNDSHSSDLKTLQGFIGSETLDLDVKLRLVILYGLRYQSNSNSQLPFLVDLLATTTSGGARQRDIKAIVQTVLEKYAGQAQRQEPLYAKETGFFARAQTSIAKGLKGVDNVYTQHTPLLERTLSSLIKGRLRRATHPYMDPGDGSLPSWAAGNGAGGNTPGVGGGPGSEADVPQDERPQDIIVFMVGGATYEEARLVAEINASTSGVRVVLGTTDVLSSSEFLDVMETMSKAWLGSGSHGNSSLRDASPATRLASRIR</sequence>
<keyword evidence="4" id="KW-1185">Reference proteome</keyword>
<feature type="compositionally biased region" description="Gly residues" evidence="2">
    <location>
        <begin position="549"/>
        <end position="563"/>
    </location>
</feature>
<dbReference type="PANTHER" id="PTHR11679">
    <property type="entry name" value="VESICLE PROTEIN SORTING-ASSOCIATED"/>
    <property type="match status" value="1"/>
</dbReference>
<dbReference type="InterPro" id="IPR036045">
    <property type="entry name" value="Sec1-like_sf"/>
</dbReference>
<evidence type="ECO:0000256" key="2">
    <source>
        <dbReference type="SAM" id="MobiDB-lite"/>
    </source>
</evidence>
<dbReference type="OrthoDB" id="10266265at2759"/>
<gene>
    <name evidence="3" type="ORF">SAPINGB_P006034</name>
</gene>
<dbReference type="Pfam" id="PF00995">
    <property type="entry name" value="Sec1"/>
    <property type="match status" value="1"/>
</dbReference>
<evidence type="ECO:0008006" key="5">
    <source>
        <dbReference type="Google" id="ProtNLM"/>
    </source>
</evidence>
<dbReference type="Gene3D" id="3.90.830.10">
    <property type="entry name" value="Syntaxin Binding Protein 1, Chain A, domain 2"/>
    <property type="match status" value="1"/>
</dbReference>
<dbReference type="SUPFAM" id="SSF56815">
    <property type="entry name" value="Sec1/munc18-like (SM) proteins"/>
    <property type="match status" value="1"/>
</dbReference>
<dbReference type="InterPro" id="IPR043154">
    <property type="entry name" value="Sec-1-like_dom1"/>
</dbReference>
<reference evidence="3 4" key="1">
    <citation type="submission" date="2019-09" db="EMBL/GenBank/DDBJ databases">
        <authorList>
            <person name="Brejova B."/>
        </authorList>
    </citation>
    <scope>NUCLEOTIDE SEQUENCE [LARGE SCALE GENOMIC DNA]</scope>
</reference>
<evidence type="ECO:0000256" key="1">
    <source>
        <dbReference type="ARBA" id="ARBA00009884"/>
    </source>
</evidence>
<dbReference type="Proteomes" id="UP000398389">
    <property type="component" value="Unassembled WGS sequence"/>
</dbReference>
<evidence type="ECO:0000313" key="3">
    <source>
        <dbReference type="EMBL" id="VVT58094.1"/>
    </source>
</evidence>
<dbReference type="PIRSF" id="PIRSF005715">
    <property type="entry name" value="VPS45_Sec1"/>
    <property type="match status" value="1"/>
</dbReference>
<dbReference type="GO" id="GO:0016192">
    <property type="term" value="P:vesicle-mediated transport"/>
    <property type="evidence" value="ECO:0007669"/>
    <property type="project" value="InterPro"/>
</dbReference>
<feature type="region of interest" description="Disordered" evidence="2">
    <location>
        <begin position="533"/>
        <end position="571"/>
    </location>
</feature>
<proteinExistence type="inferred from homology"/>
<dbReference type="Gene3D" id="3.40.50.1910">
    <property type="match status" value="1"/>
</dbReference>
<organism evidence="3 4">
    <name type="scientific">Magnusiomyces paraingens</name>
    <dbReference type="NCBI Taxonomy" id="2606893"/>
    <lineage>
        <taxon>Eukaryota</taxon>
        <taxon>Fungi</taxon>
        <taxon>Dikarya</taxon>
        <taxon>Ascomycota</taxon>
        <taxon>Saccharomycotina</taxon>
        <taxon>Dipodascomycetes</taxon>
        <taxon>Dipodascales</taxon>
        <taxon>Dipodascaceae</taxon>
        <taxon>Magnusiomyces</taxon>
    </lineage>
</organism>
<dbReference type="Gene3D" id="1.25.40.60">
    <property type="match status" value="1"/>
</dbReference>
<dbReference type="InterPro" id="IPR043127">
    <property type="entry name" value="Sec-1-like_dom3a"/>
</dbReference>
<name>A0A5E8C2W3_9ASCO</name>
<dbReference type="AlphaFoldDB" id="A0A5E8C2W3"/>
<dbReference type="RefSeq" id="XP_031856639.1">
    <property type="nucleotide sequence ID" value="XM_032000748.1"/>
</dbReference>
<dbReference type="Gene3D" id="3.40.50.2060">
    <property type="match status" value="1"/>
</dbReference>
<protein>
    <recommendedName>
        <fullName evidence="5">Vacuolar protein sorting-associated protein 45</fullName>
    </recommendedName>
</protein>
<accession>A0A5E8C2W3</accession>
<dbReference type="EMBL" id="CABVLU010000005">
    <property type="protein sequence ID" value="VVT58094.1"/>
    <property type="molecule type" value="Genomic_DNA"/>
</dbReference>
<dbReference type="InterPro" id="IPR027482">
    <property type="entry name" value="Sec1-like_dom2"/>
</dbReference>
<evidence type="ECO:0000313" key="4">
    <source>
        <dbReference type="Proteomes" id="UP000398389"/>
    </source>
</evidence>
<dbReference type="GeneID" id="43584848"/>
<dbReference type="InterPro" id="IPR001619">
    <property type="entry name" value="Sec1-like"/>
</dbReference>
<feature type="region of interest" description="Disordered" evidence="2">
    <location>
        <begin position="631"/>
        <end position="654"/>
    </location>
</feature>
<comment type="similarity">
    <text evidence="1">Belongs to the STXBP/unc-18/SEC1 family.</text>
</comment>